<dbReference type="EMBL" id="OV651820">
    <property type="protein sequence ID" value="CAH1114906.1"/>
    <property type="molecule type" value="Genomic_DNA"/>
</dbReference>
<evidence type="ECO:0000313" key="2">
    <source>
        <dbReference type="EMBL" id="CAH1114906.1"/>
    </source>
</evidence>
<organism evidence="2 3">
    <name type="scientific">Psylliodes chrysocephalus</name>
    <dbReference type="NCBI Taxonomy" id="3402493"/>
    <lineage>
        <taxon>Eukaryota</taxon>
        <taxon>Metazoa</taxon>
        <taxon>Ecdysozoa</taxon>
        <taxon>Arthropoda</taxon>
        <taxon>Hexapoda</taxon>
        <taxon>Insecta</taxon>
        <taxon>Pterygota</taxon>
        <taxon>Neoptera</taxon>
        <taxon>Endopterygota</taxon>
        <taxon>Coleoptera</taxon>
        <taxon>Polyphaga</taxon>
        <taxon>Cucujiformia</taxon>
        <taxon>Chrysomeloidea</taxon>
        <taxon>Chrysomelidae</taxon>
        <taxon>Galerucinae</taxon>
        <taxon>Alticini</taxon>
        <taxon>Psylliodes</taxon>
    </lineage>
</organism>
<feature type="region of interest" description="Disordered" evidence="1">
    <location>
        <begin position="118"/>
        <end position="140"/>
    </location>
</feature>
<protein>
    <submittedName>
        <fullName evidence="2">Uncharacterized protein</fullName>
    </submittedName>
</protein>
<dbReference type="Proteomes" id="UP001153636">
    <property type="component" value="Chromosome 8"/>
</dbReference>
<dbReference type="OrthoDB" id="6610952at2759"/>
<evidence type="ECO:0000313" key="3">
    <source>
        <dbReference type="Proteomes" id="UP001153636"/>
    </source>
</evidence>
<proteinExistence type="predicted"/>
<accession>A0A9P0GM72</accession>
<gene>
    <name evidence="2" type="ORF">PSYICH_LOCUS14296</name>
</gene>
<dbReference type="Gene3D" id="1.10.10.60">
    <property type="entry name" value="Homeodomain-like"/>
    <property type="match status" value="1"/>
</dbReference>
<dbReference type="AlphaFoldDB" id="A0A9P0GM72"/>
<evidence type="ECO:0000256" key="1">
    <source>
        <dbReference type="SAM" id="MobiDB-lite"/>
    </source>
</evidence>
<reference evidence="2" key="1">
    <citation type="submission" date="2022-01" db="EMBL/GenBank/DDBJ databases">
        <authorList>
            <person name="King R."/>
        </authorList>
    </citation>
    <scope>NUCLEOTIDE SEQUENCE</scope>
</reference>
<name>A0A9P0GM72_9CUCU</name>
<keyword evidence="3" id="KW-1185">Reference proteome</keyword>
<sequence length="232" mass="26890">MAEAKEYWLSINCEGKDFQVKVADLETANLLLNEPKQKDNPTGEEIIWTRKKPTPKDIEATALLLSTRQKMNHLFDDKKTRKAKLWNDVANIFKDNNFNLSEKEGKHKVNPVNLEDSMEIDEDGNNHDQGVSQTTESDRENYANTEMVDENVPCGSSQYTQRFKKAKRTVTPSNKQGTLLKEIQIDRINRSREFGIFKEHLDKSREQKDRFLNILERAFGSKKRSRHSSDSD</sequence>